<feature type="signal peptide" evidence="3">
    <location>
        <begin position="1"/>
        <end position="27"/>
    </location>
</feature>
<dbReference type="Pfam" id="PF13385">
    <property type="entry name" value="Laminin_G_3"/>
    <property type="match status" value="1"/>
</dbReference>
<dbReference type="PANTHER" id="PTHR35889">
    <property type="entry name" value="CYCLOINULO-OLIGOSACCHARIDE FRUCTANOTRANSFERASE-RELATED"/>
    <property type="match status" value="1"/>
</dbReference>
<keyword evidence="2" id="KW-1015">Disulfide bond</keyword>
<dbReference type="eggNOG" id="COG2010">
    <property type="taxonomic scope" value="Bacteria"/>
</dbReference>
<comment type="caution">
    <text evidence="5">The sequence shown here is derived from an EMBL/GenBank/DDBJ whole genome shotgun (WGS) entry which is preliminary data.</text>
</comment>
<dbReference type="InterPro" id="IPR011429">
    <property type="entry name" value="Cyt_c_Planctomycete-type"/>
</dbReference>
<dbReference type="InterPro" id="IPR036909">
    <property type="entry name" value="Cyt_c-like_dom_sf"/>
</dbReference>
<name>A3ZYK0_9BACT</name>
<protein>
    <recommendedName>
        <fullName evidence="4">LamG-like jellyroll fold domain-containing protein</fullName>
    </recommendedName>
</protein>
<feature type="domain" description="LamG-like jellyroll fold" evidence="4">
    <location>
        <begin position="487"/>
        <end position="612"/>
    </location>
</feature>
<gene>
    <name evidence="5" type="ORF">DSM3645_07316</name>
</gene>
<dbReference type="EMBL" id="AANZ01000021">
    <property type="protein sequence ID" value="EAQ78482.1"/>
    <property type="molecule type" value="Genomic_DNA"/>
</dbReference>
<dbReference type="SUPFAM" id="SSF46626">
    <property type="entry name" value="Cytochrome c"/>
    <property type="match status" value="1"/>
</dbReference>
<sequence length="1037" mass="115962">MRLPLKLSLFQLAFVALSACGTNYVLADSPAEVRTDFSSKVLPILTQHCFACHGPDAQQRQADLRLDQPAQLFQRRDDRPAIVQPGDAADSELYRRLVSSDPDVQMPPAEHGGPLSLEEITTIKRWIDTGAVWSGHWAFQPITQPQLPAAYPGWSDEPIDRLVAQHWAEHDLSPAAPADREMLLRRVSFALTGLPPTEKEIANFLADDQPDAYERVVDRLLASPRYGEQMARHWLDLARYADTHGFNIDSYRSMWRWRDWVIDAYNANMPFDQFTIEQLAGDLLPSASIDQITATGFNRNHPINDEMGAIPDEYLHFYAADRTNTTATVWLGLTLACAECHDHKYDPISQRDYYQFYAFFNNVDDLGLDGRRGNAAPLLISPTNEQRQRLTLLDEQIGAIDAALADTRDHATSALAAWETSAEQDAAAAQPPADSLARFSLDGASDLVRIQRENDEETLFLAGKLDQALLCDGRTLITPSEPIQLGDAFSIGLWIYPTTASRTILLAAPDFTLALDHGALVYETFERRLHTAELVVKNQWQQVTLVVDGKSVTIYRDGVPLPLSPSELVDSMEVAEERPDVSGLQIARAGASDGFRGLLDDVRIYARVLAPLEAKRLGGGDPIGEILAKPAAQRSKAEQVTLLDYYLRKSDVKYADQVEQHESLARQRRRLIESFPETMVMRERADRRPAHVLQRGRYDLPGERVTADVLTCLPPLPTDETPDRLALAKWLVDDRQPLTARVAVNRYWRLLFGLPLVATPEDFGLRSQPPTHPELLDYLAADFRGSGWDVKRLLKQIVMSATYRQTSAVSSARWQADPTNQWLARGPRMRLTAEQLRDAALASSGLLSEQLGGPSVRPYQPPGLWEAISYGRDFTAQRYAQDHDDRLYRRSLYTFWKRSSPPPNLSAFDAPNREFCTLTRSQTNTPQQALVLMNDPTFVEAARVLAAKVMQASEDVDRQIIASFVDVISREPTKEELPLLRQLYQTQLAHYQDHAAAAAELLSVGESPAADLPAIPQAAMTMVVSTIMNLDEAIHAN</sequence>
<dbReference type="InterPro" id="IPR011444">
    <property type="entry name" value="DUF1549"/>
</dbReference>
<dbReference type="Gene3D" id="2.60.120.200">
    <property type="match status" value="1"/>
</dbReference>
<dbReference type="InterPro" id="IPR006558">
    <property type="entry name" value="LamG-like"/>
</dbReference>
<dbReference type="STRING" id="314230.DSM3645_07316"/>
<evidence type="ECO:0000256" key="2">
    <source>
        <dbReference type="ARBA" id="ARBA00023157"/>
    </source>
</evidence>
<dbReference type="SMART" id="SM00560">
    <property type="entry name" value="LamGL"/>
    <property type="match status" value="1"/>
</dbReference>
<dbReference type="AlphaFoldDB" id="A3ZYK0"/>
<reference evidence="5 6" key="1">
    <citation type="submission" date="2006-02" db="EMBL/GenBank/DDBJ databases">
        <authorList>
            <person name="Amann R."/>
            <person name="Ferriera S."/>
            <person name="Johnson J."/>
            <person name="Kravitz S."/>
            <person name="Halpern A."/>
            <person name="Remington K."/>
            <person name="Beeson K."/>
            <person name="Tran B."/>
            <person name="Rogers Y.-H."/>
            <person name="Friedman R."/>
            <person name="Venter J.C."/>
        </authorList>
    </citation>
    <scope>NUCLEOTIDE SEQUENCE [LARGE SCALE GENOMIC DNA]</scope>
    <source>
        <strain evidence="5 6">DSM 3645</strain>
    </source>
</reference>
<dbReference type="InterPro" id="IPR013320">
    <property type="entry name" value="ConA-like_dom_sf"/>
</dbReference>
<dbReference type="HOGENOM" id="CLU_005632_1_0_0"/>
<dbReference type="PROSITE" id="PS51257">
    <property type="entry name" value="PROKAR_LIPOPROTEIN"/>
    <property type="match status" value="1"/>
</dbReference>
<dbReference type="GO" id="GO:0020037">
    <property type="term" value="F:heme binding"/>
    <property type="evidence" value="ECO:0007669"/>
    <property type="project" value="InterPro"/>
</dbReference>
<evidence type="ECO:0000313" key="5">
    <source>
        <dbReference type="EMBL" id="EAQ78482.1"/>
    </source>
</evidence>
<dbReference type="Pfam" id="PF07583">
    <property type="entry name" value="PSCyt2"/>
    <property type="match status" value="1"/>
</dbReference>
<evidence type="ECO:0000259" key="4">
    <source>
        <dbReference type="SMART" id="SM00560"/>
    </source>
</evidence>
<accession>A3ZYK0</accession>
<dbReference type="InterPro" id="IPR022655">
    <property type="entry name" value="DUF1553"/>
</dbReference>
<dbReference type="Pfam" id="PF07587">
    <property type="entry name" value="PSD1"/>
    <property type="match status" value="1"/>
</dbReference>
<evidence type="ECO:0000313" key="6">
    <source>
        <dbReference type="Proteomes" id="UP000004358"/>
    </source>
</evidence>
<feature type="chain" id="PRO_5002663910" description="LamG-like jellyroll fold domain-containing protein" evidence="3">
    <location>
        <begin position="28"/>
        <end position="1037"/>
    </location>
</feature>
<dbReference type="GO" id="GO:0009055">
    <property type="term" value="F:electron transfer activity"/>
    <property type="evidence" value="ECO:0007669"/>
    <property type="project" value="InterPro"/>
</dbReference>
<dbReference type="PANTHER" id="PTHR35889:SF3">
    <property type="entry name" value="F-BOX DOMAIN-CONTAINING PROTEIN"/>
    <property type="match status" value="1"/>
</dbReference>
<dbReference type="Proteomes" id="UP000004358">
    <property type="component" value="Unassembled WGS sequence"/>
</dbReference>
<evidence type="ECO:0000256" key="1">
    <source>
        <dbReference type="ARBA" id="ARBA00022729"/>
    </source>
</evidence>
<keyword evidence="1 3" id="KW-0732">Signal</keyword>
<dbReference type="SUPFAM" id="SSF49899">
    <property type="entry name" value="Concanavalin A-like lectins/glucanases"/>
    <property type="match status" value="1"/>
</dbReference>
<organism evidence="5 6">
    <name type="scientific">Blastopirellula marina DSM 3645</name>
    <dbReference type="NCBI Taxonomy" id="314230"/>
    <lineage>
        <taxon>Bacteria</taxon>
        <taxon>Pseudomonadati</taxon>
        <taxon>Planctomycetota</taxon>
        <taxon>Planctomycetia</taxon>
        <taxon>Pirellulales</taxon>
        <taxon>Pirellulaceae</taxon>
        <taxon>Blastopirellula</taxon>
    </lineage>
</organism>
<dbReference type="Pfam" id="PF07635">
    <property type="entry name" value="PSCyt1"/>
    <property type="match status" value="1"/>
</dbReference>
<proteinExistence type="predicted"/>
<evidence type="ECO:0000256" key="3">
    <source>
        <dbReference type="SAM" id="SignalP"/>
    </source>
</evidence>